<dbReference type="Proteomes" id="UP000664844">
    <property type="component" value="Unassembled WGS sequence"/>
</dbReference>
<dbReference type="InterPro" id="IPR052308">
    <property type="entry name" value="PPR_domain-containing"/>
</dbReference>
<dbReference type="InterPro" id="IPR011990">
    <property type="entry name" value="TPR-like_helical_dom_sf"/>
</dbReference>
<dbReference type="Gene3D" id="1.25.40.10">
    <property type="entry name" value="Tetratricopeptide repeat domain"/>
    <property type="match status" value="5"/>
</dbReference>
<dbReference type="EMBL" id="JAFLQW010000605">
    <property type="protein sequence ID" value="MBO0351918.1"/>
    <property type="molecule type" value="Genomic_DNA"/>
</dbReference>
<name>A0ABS3FXQ6_9CYAN</name>
<keyword evidence="2" id="KW-1185">Reference proteome</keyword>
<evidence type="ECO:0000313" key="1">
    <source>
        <dbReference type="EMBL" id="MBO0351918.1"/>
    </source>
</evidence>
<sequence>MKKSRAGTVGLGLGIMLLTSGCKLLEPLAIAQGVTCQDEQHQATQNRLFQLRDRAQNNIQSGKLARATEDLIELFQGMQAVSPSRDTVLMLLEIVNGTQGQGGMLETLVDRLVEQGEGSQAESVLDAAAGVSHTLDTGYSYGKTRTLAAIARLYVQSGQRDHARSTLARAILAETGIRGAAFKTKGLTEIARTYLTLGDTIQASQILGRSLHYAQSIVYADAYNQAWDFQPLAIYYGQGGQLDKALEIAGTISADYYRSETFAEIAKNLADQGNIERAHKIVLDRVSDTEIKARVLAEIGLRSAKQGQTDRVIPLFTEALRDANLISDSNRRMVALSPILIHYAEAGYPDRALLEIAPLEMPEIKAKVLSAIAVEYATQGQREQASTIAGQALETVGTVSQSYEQEFLLTDMVRDYSRVELYEMAIQAVQQIPYPEKRQPLFLALATEAANRGDDKIAVMAAEIMPINLVAVAFIYQRLGQIERWNELLIRGMTVVESLENNEQKLEAIAAIAVEYAKVGQQAKAEELFAQVLLMSNQVQENSYVWVTVFDRLMEGGRYDFALQLVRTMKDEYFQSNLINRLVEAFIQEGKIDEAYQVIELLKSPGEKVKSLIVLADNNMKAGERNFAREALDKAFEIAQTIPGEESNILVLKVQTDAQGNLVQYTEVDDWMDRGSLYEEIAIGYGRLGEYNSAMQVVRSLESPTLRNQVQQRLACYR</sequence>
<evidence type="ECO:0000313" key="2">
    <source>
        <dbReference type="Proteomes" id="UP000664844"/>
    </source>
</evidence>
<proteinExistence type="predicted"/>
<dbReference type="RefSeq" id="WP_207090345.1">
    <property type="nucleotide sequence ID" value="NZ_JAFLQW010000605.1"/>
</dbReference>
<evidence type="ECO:0008006" key="3">
    <source>
        <dbReference type="Google" id="ProtNLM"/>
    </source>
</evidence>
<dbReference type="PROSITE" id="PS51257">
    <property type="entry name" value="PROKAR_LIPOPROTEIN"/>
    <property type="match status" value="1"/>
</dbReference>
<dbReference type="PANTHER" id="PTHR47937">
    <property type="entry name" value="PLASTID TRANSCRIPTIONALLY ACTIVE CHROMOSOME 2-LIKE PROTEIN"/>
    <property type="match status" value="1"/>
</dbReference>
<dbReference type="SUPFAM" id="SSF48452">
    <property type="entry name" value="TPR-like"/>
    <property type="match status" value="2"/>
</dbReference>
<reference evidence="1 2" key="1">
    <citation type="submission" date="2021-03" db="EMBL/GenBank/DDBJ databases">
        <title>Metabolic Capacity of the Antarctic Cyanobacterium Phormidium pseudopriestleyi that Sustains Oxygenic Photosynthesis in the Presence of Hydrogen Sulfide.</title>
        <authorList>
            <person name="Lumian J.E."/>
            <person name="Jungblut A.D."/>
            <person name="Dillon M.L."/>
            <person name="Hawes I."/>
            <person name="Doran P.T."/>
            <person name="Mackey T.J."/>
            <person name="Dick G.J."/>
            <person name="Grettenberger C.L."/>
            <person name="Sumner D.Y."/>
        </authorList>
    </citation>
    <scope>NUCLEOTIDE SEQUENCE [LARGE SCALE GENOMIC DNA]</scope>
    <source>
        <strain evidence="1 2">FRX01</strain>
    </source>
</reference>
<accession>A0ABS3FXQ6</accession>
<organism evidence="1 2">
    <name type="scientific">Phormidium pseudopriestleyi FRX01</name>
    <dbReference type="NCBI Taxonomy" id="1759528"/>
    <lineage>
        <taxon>Bacteria</taxon>
        <taxon>Bacillati</taxon>
        <taxon>Cyanobacteriota</taxon>
        <taxon>Cyanophyceae</taxon>
        <taxon>Oscillatoriophycideae</taxon>
        <taxon>Oscillatoriales</taxon>
        <taxon>Oscillatoriaceae</taxon>
        <taxon>Phormidium</taxon>
    </lineage>
</organism>
<comment type="caution">
    <text evidence="1">The sequence shown here is derived from an EMBL/GenBank/DDBJ whole genome shotgun (WGS) entry which is preliminary data.</text>
</comment>
<gene>
    <name evidence="1" type="ORF">J0895_23105</name>
</gene>
<protein>
    <recommendedName>
        <fullName evidence="3">Tetratricopeptide repeat protein</fullName>
    </recommendedName>
</protein>
<dbReference type="PANTHER" id="PTHR47937:SF8">
    <property type="entry name" value="PENTATRICOPEPTIDE REPEAT DOMAIN CONTAINING PROTEIN-RELATED"/>
    <property type="match status" value="1"/>
</dbReference>